<feature type="transmembrane region" description="Helical" evidence="1">
    <location>
        <begin position="63"/>
        <end position="87"/>
    </location>
</feature>
<name>A0AAV4FGV2_9GAST</name>
<accession>A0AAV4FGV2</accession>
<sequence length="119" mass="13552">MGGIKTCCYLNIIFLTQLQEKVQYQTSAIITTSESSRLKHKETQTTDRYPELSEPQPAVTRAAYTWVSFLLIISVACWCGNTHCLVLKVWRKVAQKGEELQMRPDNKGVVRVNLQTKSC</sequence>
<keyword evidence="1" id="KW-0812">Transmembrane</keyword>
<evidence type="ECO:0000313" key="3">
    <source>
        <dbReference type="Proteomes" id="UP000762676"/>
    </source>
</evidence>
<evidence type="ECO:0000313" key="2">
    <source>
        <dbReference type="EMBL" id="GFR72467.1"/>
    </source>
</evidence>
<gene>
    <name evidence="2" type="ORF">ElyMa_003842400</name>
</gene>
<reference evidence="2 3" key="1">
    <citation type="journal article" date="2021" name="Elife">
        <title>Chloroplast acquisition without the gene transfer in kleptoplastic sea slugs, Plakobranchus ocellatus.</title>
        <authorList>
            <person name="Maeda T."/>
            <person name="Takahashi S."/>
            <person name="Yoshida T."/>
            <person name="Shimamura S."/>
            <person name="Takaki Y."/>
            <person name="Nagai Y."/>
            <person name="Toyoda A."/>
            <person name="Suzuki Y."/>
            <person name="Arimoto A."/>
            <person name="Ishii H."/>
            <person name="Satoh N."/>
            <person name="Nishiyama T."/>
            <person name="Hasebe M."/>
            <person name="Maruyama T."/>
            <person name="Minagawa J."/>
            <person name="Obokata J."/>
            <person name="Shigenobu S."/>
        </authorList>
    </citation>
    <scope>NUCLEOTIDE SEQUENCE [LARGE SCALE GENOMIC DNA]</scope>
</reference>
<evidence type="ECO:0000256" key="1">
    <source>
        <dbReference type="SAM" id="Phobius"/>
    </source>
</evidence>
<keyword evidence="1" id="KW-0472">Membrane</keyword>
<keyword evidence="1" id="KW-1133">Transmembrane helix</keyword>
<proteinExistence type="predicted"/>
<protein>
    <submittedName>
        <fullName evidence="2">Uncharacterized protein</fullName>
    </submittedName>
</protein>
<organism evidence="2 3">
    <name type="scientific">Elysia marginata</name>
    <dbReference type="NCBI Taxonomy" id="1093978"/>
    <lineage>
        <taxon>Eukaryota</taxon>
        <taxon>Metazoa</taxon>
        <taxon>Spiralia</taxon>
        <taxon>Lophotrochozoa</taxon>
        <taxon>Mollusca</taxon>
        <taxon>Gastropoda</taxon>
        <taxon>Heterobranchia</taxon>
        <taxon>Euthyneura</taxon>
        <taxon>Panpulmonata</taxon>
        <taxon>Sacoglossa</taxon>
        <taxon>Placobranchoidea</taxon>
        <taxon>Plakobranchidae</taxon>
        <taxon>Elysia</taxon>
    </lineage>
</organism>
<dbReference type="Proteomes" id="UP000762676">
    <property type="component" value="Unassembled WGS sequence"/>
</dbReference>
<dbReference type="EMBL" id="BMAT01007831">
    <property type="protein sequence ID" value="GFR72467.1"/>
    <property type="molecule type" value="Genomic_DNA"/>
</dbReference>
<keyword evidence="3" id="KW-1185">Reference proteome</keyword>
<comment type="caution">
    <text evidence="2">The sequence shown here is derived from an EMBL/GenBank/DDBJ whole genome shotgun (WGS) entry which is preliminary data.</text>
</comment>
<dbReference type="AlphaFoldDB" id="A0AAV4FGV2"/>